<dbReference type="Proteomes" id="UP000635565">
    <property type="component" value="Unassembled WGS sequence"/>
</dbReference>
<comment type="caution">
    <text evidence="2">The sequence shown here is derived from an EMBL/GenBank/DDBJ whole genome shotgun (WGS) entry which is preliminary data.</text>
</comment>
<feature type="compositionally biased region" description="Acidic residues" evidence="1">
    <location>
        <begin position="200"/>
        <end position="211"/>
    </location>
</feature>
<evidence type="ECO:0000313" key="3">
    <source>
        <dbReference type="Proteomes" id="UP000635565"/>
    </source>
</evidence>
<organism evidence="2 3">
    <name type="scientific">Dictyobacter formicarum</name>
    <dbReference type="NCBI Taxonomy" id="2778368"/>
    <lineage>
        <taxon>Bacteria</taxon>
        <taxon>Bacillati</taxon>
        <taxon>Chloroflexota</taxon>
        <taxon>Ktedonobacteria</taxon>
        <taxon>Ktedonobacterales</taxon>
        <taxon>Dictyobacteraceae</taxon>
        <taxon>Dictyobacter</taxon>
    </lineage>
</organism>
<protein>
    <submittedName>
        <fullName evidence="2">Uncharacterized protein</fullName>
    </submittedName>
</protein>
<feature type="region of interest" description="Disordered" evidence="1">
    <location>
        <begin position="196"/>
        <end position="218"/>
    </location>
</feature>
<gene>
    <name evidence="2" type="ORF">KSZ_41290</name>
</gene>
<proteinExistence type="predicted"/>
<dbReference type="RefSeq" id="WP_201363777.1">
    <property type="nucleotide sequence ID" value="NZ_BNJJ01000011.1"/>
</dbReference>
<sequence length="279" mass="32055">MEISLRLDTLGVVEVRYLRGRERYRDWPQFQLLAASRQARVISYFSRDVAEQLHQQILMIEAALGLNAGNNDEDDDEDDDEQQLVRNHDEGEHEEGTKSAEREGNSFSPAFAQALKQLNELARQRLPEATTSNQGPNELASEMDADSDEDALEQLQDAFVQMMEVVRELAEEMSTDALKITGRLKCARTNIEFIPRADTSEETDEEEEIENPLDLPTDEGLLSLDEVELVMVLQLFEEGRARPEDLPAIELQLDVDDFERLHETLDIALERDRRSRRRR</sequence>
<feature type="compositionally biased region" description="Acidic residues" evidence="1">
    <location>
        <begin position="71"/>
        <end position="82"/>
    </location>
</feature>
<evidence type="ECO:0000256" key="1">
    <source>
        <dbReference type="SAM" id="MobiDB-lite"/>
    </source>
</evidence>
<evidence type="ECO:0000313" key="2">
    <source>
        <dbReference type="EMBL" id="GHO86123.1"/>
    </source>
</evidence>
<keyword evidence="3" id="KW-1185">Reference proteome</keyword>
<accession>A0ABQ3VKJ2</accession>
<feature type="region of interest" description="Disordered" evidence="1">
    <location>
        <begin position="68"/>
        <end position="105"/>
    </location>
</feature>
<dbReference type="EMBL" id="BNJJ01000011">
    <property type="protein sequence ID" value="GHO86123.1"/>
    <property type="molecule type" value="Genomic_DNA"/>
</dbReference>
<name>A0ABQ3VKJ2_9CHLR</name>
<feature type="compositionally biased region" description="Basic and acidic residues" evidence="1">
    <location>
        <begin position="86"/>
        <end position="104"/>
    </location>
</feature>
<feature type="region of interest" description="Disordered" evidence="1">
    <location>
        <begin position="128"/>
        <end position="149"/>
    </location>
</feature>
<reference evidence="2 3" key="1">
    <citation type="journal article" date="2021" name="Int. J. Syst. Evol. Microbiol.">
        <title>Reticulibacter mediterranei gen. nov., sp. nov., within the new family Reticulibacteraceae fam. nov., and Ktedonospora formicarum gen. nov., sp. nov., Ktedonobacter robiniae sp. nov., Dictyobacter formicarum sp. nov. and Dictyobacter arantiisoli sp. nov., belonging to the class Ktedonobacteria.</title>
        <authorList>
            <person name="Yabe S."/>
            <person name="Zheng Y."/>
            <person name="Wang C.M."/>
            <person name="Sakai Y."/>
            <person name="Abe K."/>
            <person name="Yokota A."/>
            <person name="Donadio S."/>
            <person name="Cavaletti L."/>
            <person name="Monciardini P."/>
        </authorList>
    </citation>
    <scope>NUCLEOTIDE SEQUENCE [LARGE SCALE GENOMIC DNA]</scope>
    <source>
        <strain evidence="2 3">SOSP1-9</strain>
    </source>
</reference>